<evidence type="ECO:0000256" key="1">
    <source>
        <dbReference type="SAM" id="MobiDB-lite"/>
    </source>
</evidence>
<feature type="region of interest" description="Disordered" evidence="1">
    <location>
        <begin position="332"/>
        <end position="352"/>
    </location>
</feature>
<feature type="compositionally biased region" description="Acidic residues" evidence="1">
    <location>
        <begin position="343"/>
        <end position="352"/>
    </location>
</feature>
<dbReference type="EMBL" id="JH767161">
    <property type="protein sequence ID" value="EQC32907.1"/>
    <property type="molecule type" value="Genomic_DNA"/>
</dbReference>
<dbReference type="CDD" id="cd06093">
    <property type="entry name" value="PX_domain"/>
    <property type="match status" value="1"/>
</dbReference>
<gene>
    <name evidence="2" type="ORF">SDRG_09438</name>
</gene>
<dbReference type="Proteomes" id="UP000030762">
    <property type="component" value="Unassembled WGS sequence"/>
</dbReference>
<dbReference type="RefSeq" id="XP_008613593.1">
    <property type="nucleotide sequence ID" value="XM_008615371.1"/>
</dbReference>
<dbReference type="OrthoDB" id="70852at2759"/>
<dbReference type="STRING" id="1156394.T0RRX7"/>
<protein>
    <recommendedName>
        <fullName evidence="4">PX domain-containing protein</fullName>
    </recommendedName>
</protein>
<evidence type="ECO:0008006" key="4">
    <source>
        <dbReference type="Google" id="ProtNLM"/>
    </source>
</evidence>
<accession>T0RRX7</accession>
<dbReference type="OMA" id="QECARWT"/>
<dbReference type="InParanoid" id="T0RRX7"/>
<organism evidence="2 3">
    <name type="scientific">Saprolegnia diclina (strain VS20)</name>
    <dbReference type="NCBI Taxonomy" id="1156394"/>
    <lineage>
        <taxon>Eukaryota</taxon>
        <taxon>Sar</taxon>
        <taxon>Stramenopiles</taxon>
        <taxon>Oomycota</taxon>
        <taxon>Saprolegniomycetes</taxon>
        <taxon>Saprolegniales</taxon>
        <taxon>Saprolegniaceae</taxon>
        <taxon>Saprolegnia</taxon>
    </lineage>
</organism>
<feature type="compositionally biased region" description="Polar residues" evidence="1">
    <location>
        <begin position="332"/>
        <end position="342"/>
    </location>
</feature>
<dbReference type="Gene3D" id="3.30.1520.10">
    <property type="entry name" value="Phox-like domain"/>
    <property type="match status" value="1"/>
</dbReference>
<evidence type="ECO:0000313" key="2">
    <source>
        <dbReference type="EMBL" id="EQC32907.1"/>
    </source>
</evidence>
<dbReference type="VEuPathDB" id="FungiDB:SDRG_09438"/>
<sequence length="352" mass="39337">MFATTDELDRRRAAVAKRLHAAVDPPLLQECARWTQRATRLYAQVLQTRPAQAVAATIVGHRQCFVQGRRFVEYELVIETDWRGAQRAWHRYSTFRSLAASLHAPLPKLSATHLFGAHSDRTIEMRKDRLNAFLAALLRDETLQWCLRMADGHRVGRRKTKQVLPLDALQAVHHEATRVGEEARLAAVDAACAAGSAPAFVVAEIGRLQQRVELLASVLGLHGGVTLATARIIDARWVLNSRATQYRIEIETPERGALRAWFRHETFLKLSASLTAKYGPVIPNLEAEKHLPRCLERRMARLNAFLAAILALSAVEWAIRIDEATCVVKQNASQRPSAATTVSDDDDDDGWP</sequence>
<name>T0RRX7_SAPDV</name>
<proteinExistence type="predicted"/>
<keyword evidence="3" id="KW-1185">Reference proteome</keyword>
<dbReference type="GO" id="GO:0035091">
    <property type="term" value="F:phosphatidylinositol binding"/>
    <property type="evidence" value="ECO:0007669"/>
    <property type="project" value="InterPro"/>
</dbReference>
<dbReference type="SUPFAM" id="SSF64268">
    <property type="entry name" value="PX domain"/>
    <property type="match status" value="1"/>
</dbReference>
<dbReference type="AlphaFoldDB" id="T0RRX7"/>
<dbReference type="InterPro" id="IPR036871">
    <property type="entry name" value="PX_dom_sf"/>
</dbReference>
<dbReference type="GeneID" id="19950165"/>
<evidence type="ECO:0000313" key="3">
    <source>
        <dbReference type="Proteomes" id="UP000030762"/>
    </source>
</evidence>
<reference evidence="2 3" key="1">
    <citation type="submission" date="2012-04" db="EMBL/GenBank/DDBJ databases">
        <title>The Genome Sequence of Saprolegnia declina VS20.</title>
        <authorList>
            <consortium name="The Broad Institute Genome Sequencing Platform"/>
            <person name="Russ C."/>
            <person name="Nusbaum C."/>
            <person name="Tyler B."/>
            <person name="van West P."/>
            <person name="Dieguez-Uribeondo J."/>
            <person name="de Bruijn I."/>
            <person name="Tripathy S."/>
            <person name="Jiang R."/>
            <person name="Young S.K."/>
            <person name="Zeng Q."/>
            <person name="Gargeya S."/>
            <person name="Fitzgerald M."/>
            <person name="Haas B."/>
            <person name="Abouelleil A."/>
            <person name="Alvarado L."/>
            <person name="Arachchi H.M."/>
            <person name="Berlin A."/>
            <person name="Chapman S.B."/>
            <person name="Goldberg J."/>
            <person name="Griggs A."/>
            <person name="Gujja S."/>
            <person name="Hansen M."/>
            <person name="Howarth C."/>
            <person name="Imamovic A."/>
            <person name="Larimer J."/>
            <person name="McCowen C."/>
            <person name="Montmayeur A."/>
            <person name="Murphy C."/>
            <person name="Neiman D."/>
            <person name="Pearson M."/>
            <person name="Priest M."/>
            <person name="Roberts A."/>
            <person name="Saif S."/>
            <person name="Shea T."/>
            <person name="Sisk P."/>
            <person name="Sykes S."/>
            <person name="Wortman J."/>
            <person name="Nusbaum C."/>
            <person name="Birren B."/>
        </authorList>
    </citation>
    <scope>NUCLEOTIDE SEQUENCE [LARGE SCALE GENOMIC DNA]</scope>
    <source>
        <strain evidence="2 3">VS20</strain>
    </source>
</reference>